<feature type="compositionally biased region" description="Pro residues" evidence="1">
    <location>
        <begin position="124"/>
        <end position="138"/>
    </location>
</feature>
<evidence type="ECO:0000256" key="1">
    <source>
        <dbReference type="SAM" id="MobiDB-lite"/>
    </source>
</evidence>
<dbReference type="AlphaFoldDB" id="A0A8J6E4D9"/>
<accession>A0A8J6E4D9</accession>
<name>A0A8J6E4D9_9EUKA</name>
<feature type="region of interest" description="Disordered" evidence="1">
    <location>
        <begin position="90"/>
        <end position="109"/>
    </location>
</feature>
<protein>
    <submittedName>
        <fullName evidence="2">Uncharacterized protein</fullName>
    </submittedName>
</protein>
<dbReference type="Proteomes" id="UP000717585">
    <property type="component" value="Unassembled WGS sequence"/>
</dbReference>
<proteinExistence type="predicted"/>
<sequence length="543" mass="58171">MSKTGSKDSASKPVRASRTYSDIHAFISPVLPSITKEILSTLISRAEMKVILDHAGIATPKSIQKPDLTERVLSLCRAGLPPPVLLEDAETDAEDAEPVTAPAPVAGSGTNLFSSTVWTRWSPLRPPTAAPRRAPSPAPVTEDGPCVQPQPPIQPRPAGLPSNFDAFKPVPKPAPKPAAPPAPSPRQVRKKKAPERRMVTRRSDARPSPELSPSTGRRRGFKPFPATPLSLAVDRRPLFEGARVYLLVEPFSTFVTATPSQVRATTLAQAHIRPGHWKVPGVVASVGQTTVTVDLDAACMVGATRFVLDALPRSTLDTPEFLLERAVVNAAFPRPGNWAAVPFATDAPGGRPTVSVDGQHFMFEAVIVACPPLPNPRFPGSRVNSVGALWPVQRDDGWVIPADQDVIPLSPWELVPVAEGCNREFVPLTRTGRPSKRAESFGLEQAAIGRRLDVPGLRGLAASAILAHPCALLFEDDDDLEWVGSRGLRALLPEAEDPVSASVEVLGRVVVQGTVGEYEHHAARVLEQWALAVGKHYGLGMTA</sequence>
<comment type="caution">
    <text evidence="2">The sequence shown here is derived from an EMBL/GenBank/DDBJ whole genome shotgun (WGS) entry which is preliminary data.</text>
</comment>
<evidence type="ECO:0000313" key="2">
    <source>
        <dbReference type="EMBL" id="KAG9394327.1"/>
    </source>
</evidence>
<feature type="compositionally biased region" description="Basic and acidic residues" evidence="1">
    <location>
        <begin position="195"/>
        <end position="207"/>
    </location>
</feature>
<dbReference type="EMBL" id="JAHDYR010000015">
    <property type="protein sequence ID" value="KAG9394327.1"/>
    <property type="molecule type" value="Genomic_DNA"/>
</dbReference>
<evidence type="ECO:0000313" key="3">
    <source>
        <dbReference type="Proteomes" id="UP000717585"/>
    </source>
</evidence>
<feature type="region of interest" description="Disordered" evidence="1">
    <location>
        <begin position="123"/>
        <end position="225"/>
    </location>
</feature>
<keyword evidence="3" id="KW-1185">Reference proteome</keyword>
<organism evidence="2 3">
    <name type="scientific">Carpediemonas membranifera</name>
    <dbReference type="NCBI Taxonomy" id="201153"/>
    <lineage>
        <taxon>Eukaryota</taxon>
        <taxon>Metamonada</taxon>
        <taxon>Carpediemonas-like organisms</taxon>
        <taxon>Carpediemonas</taxon>
    </lineage>
</organism>
<reference evidence="2" key="1">
    <citation type="submission" date="2021-05" db="EMBL/GenBank/DDBJ databases">
        <title>A free-living protist that lacks canonical eukaryotic 1 DNA replication and segregation systems.</title>
        <authorList>
            <person name="Salas-Leiva D.E."/>
            <person name="Tromer E.C."/>
            <person name="Curtis B.A."/>
            <person name="Jerlstrom-Hultqvist J."/>
            <person name="Kolisko M."/>
            <person name="Yi Z."/>
            <person name="Salas-Leiva J.S."/>
            <person name="Gallot-Lavallee L."/>
            <person name="Kops G.J.P.L."/>
            <person name="Archibald J.M."/>
            <person name="Simpson A.G.B."/>
            <person name="Roger A.J."/>
        </authorList>
    </citation>
    <scope>NUCLEOTIDE SEQUENCE</scope>
    <source>
        <strain evidence="2">BICM</strain>
    </source>
</reference>
<gene>
    <name evidence="2" type="ORF">J8273_3961</name>
</gene>
<feature type="compositionally biased region" description="Pro residues" evidence="1">
    <location>
        <begin position="170"/>
        <end position="184"/>
    </location>
</feature>